<comment type="caution">
    <text evidence="2">The sequence shown here is derived from an EMBL/GenBank/DDBJ whole genome shotgun (WGS) entry which is preliminary data.</text>
</comment>
<dbReference type="AlphaFoldDB" id="A0A081K9R7"/>
<protein>
    <submittedName>
        <fullName evidence="2">Uncharacterized protein</fullName>
    </submittedName>
</protein>
<proteinExistence type="predicted"/>
<dbReference type="EMBL" id="JOJP01000001">
    <property type="protein sequence ID" value="KEI70893.1"/>
    <property type="molecule type" value="Genomic_DNA"/>
</dbReference>
<reference evidence="2 3" key="1">
    <citation type="submission" date="2014-06" db="EMBL/GenBank/DDBJ databases">
        <title>Whole Genome Sequences of Three Symbiotic Endozoicomonas Bacteria.</title>
        <authorList>
            <person name="Neave M.J."/>
            <person name="Apprill A."/>
            <person name="Voolstra C.R."/>
        </authorList>
    </citation>
    <scope>NUCLEOTIDE SEQUENCE [LARGE SCALE GENOMIC DNA]</scope>
    <source>
        <strain evidence="2 3">DSM 22380</strain>
    </source>
</reference>
<dbReference type="Proteomes" id="UP000027997">
    <property type="component" value="Unassembled WGS sequence"/>
</dbReference>
<evidence type="ECO:0000256" key="1">
    <source>
        <dbReference type="SAM" id="MobiDB-lite"/>
    </source>
</evidence>
<evidence type="ECO:0000313" key="3">
    <source>
        <dbReference type="Proteomes" id="UP000027997"/>
    </source>
</evidence>
<dbReference type="RefSeq" id="WP_020580472.1">
    <property type="nucleotide sequence ID" value="NZ_JOJP01000001.1"/>
</dbReference>
<accession>A0A081K9R7</accession>
<feature type="region of interest" description="Disordered" evidence="1">
    <location>
        <begin position="68"/>
        <end position="98"/>
    </location>
</feature>
<keyword evidence="3" id="KW-1185">Reference proteome</keyword>
<name>A0A081K9R7_9GAMM</name>
<evidence type="ECO:0000313" key="2">
    <source>
        <dbReference type="EMBL" id="KEI70893.1"/>
    </source>
</evidence>
<gene>
    <name evidence="2" type="ORF">GV64_09185</name>
</gene>
<feature type="region of interest" description="Disordered" evidence="1">
    <location>
        <begin position="1"/>
        <end position="53"/>
    </location>
</feature>
<organism evidence="2 3">
    <name type="scientific">Endozoicomonas elysicola</name>
    <dbReference type="NCBI Taxonomy" id="305900"/>
    <lineage>
        <taxon>Bacteria</taxon>
        <taxon>Pseudomonadati</taxon>
        <taxon>Pseudomonadota</taxon>
        <taxon>Gammaproteobacteria</taxon>
        <taxon>Oceanospirillales</taxon>
        <taxon>Endozoicomonadaceae</taxon>
        <taxon>Endozoicomonas</taxon>
    </lineage>
</organism>
<sequence>MESTNQSGKSGFVVSNPEPTQPLKEHNEQAETAFGFRKSSVDDPIPTKGLSEKLEGVTFSDNTHIEANSIDVLENPDVKMSQPDHPHPESLDNEHESDSSSLFLENIGAVEEFFNFFKEEFDKVPDDDKQEFTEYCEQVFSNFINPEENEDLTFEQWVDNIRQLKAFFIREQSQLDRLGVTEPSLCELDLTEWLEIFTNQVDIEKQMKVLTVMTECFNELGMDVGPFMPAIHMYPTGNSHEFSPSNLYVEFSIAWKGQDDELSLQLPVCLNGQLGLFRNQLLFETTSAFLTACWERANPDYQAGFNVHHTRDEGDASKITVSVRKNGVPCVIRSNVAGCPYFEGSENSPVTNPRHWFKCLNECKERVDQQNIQFTTNLQEIPHGDDELDLGILKAESAGNDEEIPNVPEKVITTLLTEKLSKTAL</sequence>
<feature type="compositionally biased region" description="Basic and acidic residues" evidence="1">
    <location>
        <begin position="82"/>
        <end position="98"/>
    </location>
</feature>